<gene>
    <name evidence="1" type="ORF">UFOVP29_352</name>
</gene>
<dbReference type="EMBL" id="LR796167">
    <property type="protein sequence ID" value="CAB4123193.1"/>
    <property type="molecule type" value="Genomic_DNA"/>
</dbReference>
<name>A0A6J5KPQ4_9CAUD</name>
<reference evidence="1" key="1">
    <citation type="submission" date="2020-04" db="EMBL/GenBank/DDBJ databases">
        <authorList>
            <person name="Chiriac C."/>
            <person name="Salcher M."/>
            <person name="Ghai R."/>
            <person name="Kavagutti S V."/>
        </authorList>
    </citation>
    <scope>NUCLEOTIDE SEQUENCE</scope>
</reference>
<evidence type="ECO:0000313" key="1">
    <source>
        <dbReference type="EMBL" id="CAB4123193.1"/>
    </source>
</evidence>
<accession>A0A6J5KPQ4</accession>
<protein>
    <submittedName>
        <fullName evidence="1">Uncharacterized protein</fullName>
    </submittedName>
</protein>
<organism evidence="1">
    <name type="scientific">uncultured Caudovirales phage</name>
    <dbReference type="NCBI Taxonomy" id="2100421"/>
    <lineage>
        <taxon>Viruses</taxon>
        <taxon>Duplodnaviria</taxon>
        <taxon>Heunggongvirae</taxon>
        <taxon>Uroviricota</taxon>
        <taxon>Caudoviricetes</taxon>
        <taxon>Peduoviridae</taxon>
        <taxon>Maltschvirus</taxon>
        <taxon>Maltschvirus maltsch</taxon>
    </lineage>
</organism>
<proteinExistence type="predicted"/>
<sequence length="265" mass="30399">MKIHEVLEPGAAQDQEAQNLDDLLDRVEQECGEFFTQARKARTWLYRGIAGDADRIFRGRSRHDRKPLHSHRKYSDMFDNLLAQCGGTALRSNSIFCSGRKGFAQGFGTPYLIFPIDGHHTYTWTTSTDTILDRFDNLKATDEEKWSLWCDDWETAINNSTLSTYKKDMWLNRVNDYDAINSLVRLIAEQKPMLIGAGVPEQLMNIDLNTFISVNAFRKNWRPQTTHMAVAIEEGKEILINGEYYAFHARSYGGMIAQHWGIPNA</sequence>